<dbReference type="RefSeq" id="WP_092313644.1">
    <property type="nucleotide sequence ID" value="NZ_FOZV01000012.1"/>
</dbReference>
<evidence type="ECO:0000256" key="3">
    <source>
        <dbReference type="ARBA" id="ARBA00022989"/>
    </source>
</evidence>
<dbReference type="GO" id="GO:0055085">
    <property type="term" value="P:transmembrane transport"/>
    <property type="evidence" value="ECO:0007669"/>
    <property type="project" value="InterPro"/>
</dbReference>
<proteinExistence type="predicted"/>
<dbReference type="InterPro" id="IPR037682">
    <property type="entry name" value="TonB_C"/>
</dbReference>
<evidence type="ECO:0000313" key="7">
    <source>
        <dbReference type="Proteomes" id="UP000198788"/>
    </source>
</evidence>
<evidence type="ECO:0000256" key="4">
    <source>
        <dbReference type="ARBA" id="ARBA00023136"/>
    </source>
</evidence>
<reference evidence="7" key="1">
    <citation type="submission" date="2016-10" db="EMBL/GenBank/DDBJ databases">
        <authorList>
            <person name="Varghese N."/>
            <person name="Submissions S."/>
        </authorList>
    </citation>
    <scope>NUCLEOTIDE SEQUENCE [LARGE SCALE GENOMIC DNA]</scope>
    <source>
        <strain evidence="7">CGMCC 1.10683</strain>
    </source>
</reference>
<dbReference type="Proteomes" id="UP000198788">
    <property type="component" value="Unassembled WGS sequence"/>
</dbReference>
<keyword evidence="3" id="KW-1133">Transmembrane helix</keyword>
<dbReference type="STRING" id="871741.SAMN05192570_0185"/>
<keyword evidence="4" id="KW-0472">Membrane</keyword>
<dbReference type="EMBL" id="FOZV01000012">
    <property type="protein sequence ID" value="SFS90445.1"/>
    <property type="molecule type" value="Genomic_DNA"/>
</dbReference>
<dbReference type="Gene3D" id="3.30.1150.10">
    <property type="match status" value="1"/>
</dbReference>
<organism evidence="6 7">
    <name type="scientific">Brevundimonas viscosa</name>
    <dbReference type="NCBI Taxonomy" id="871741"/>
    <lineage>
        <taxon>Bacteria</taxon>
        <taxon>Pseudomonadati</taxon>
        <taxon>Pseudomonadota</taxon>
        <taxon>Alphaproteobacteria</taxon>
        <taxon>Caulobacterales</taxon>
        <taxon>Caulobacteraceae</taxon>
        <taxon>Brevundimonas</taxon>
    </lineage>
</organism>
<dbReference type="NCBIfam" id="TIGR01352">
    <property type="entry name" value="tonB_Cterm"/>
    <property type="match status" value="1"/>
</dbReference>
<dbReference type="AlphaFoldDB" id="A0A1I6TMN1"/>
<keyword evidence="7" id="KW-1185">Reference proteome</keyword>
<gene>
    <name evidence="6" type="ORF">SAMN05192570_0185</name>
</gene>
<dbReference type="GO" id="GO:0016020">
    <property type="term" value="C:membrane"/>
    <property type="evidence" value="ECO:0007669"/>
    <property type="project" value="UniProtKB-SubCell"/>
</dbReference>
<feature type="domain" description="TonB C-terminal" evidence="5">
    <location>
        <begin position="41"/>
        <end position="105"/>
    </location>
</feature>
<evidence type="ECO:0000256" key="1">
    <source>
        <dbReference type="ARBA" id="ARBA00004167"/>
    </source>
</evidence>
<evidence type="ECO:0000313" key="6">
    <source>
        <dbReference type="EMBL" id="SFS90445.1"/>
    </source>
</evidence>
<sequence>MILLPLSVLVAMTDPLQEPTPAPPPPAHRLDEVVVEAPPANEGEVVLSCAVRRSGQMEDCRVESETPPGRRFGEAALRSARQARIARGDRHAGGERVTFTVRFRLAD</sequence>
<evidence type="ECO:0000259" key="5">
    <source>
        <dbReference type="Pfam" id="PF03544"/>
    </source>
</evidence>
<name>A0A1I6TMN1_9CAUL</name>
<accession>A0A1I6TMN1</accession>
<protein>
    <submittedName>
        <fullName evidence="6">TonB family C-terminal domain-containing protein</fullName>
    </submittedName>
</protein>
<evidence type="ECO:0000256" key="2">
    <source>
        <dbReference type="ARBA" id="ARBA00022692"/>
    </source>
</evidence>
<dbReference type="InterPro" id="IPR006260">
    <property type="entry name" value="TonB/TolA_C"/>
</dbReference>
<comment type="subcellular location">
    <subcellularLocation>
        <location evidence="1">Membrane</location>
        <topology evidence="1">Single-pass membrane protein</topology>
    </subcellularLocation>
</comment>
<dbReference type="SUPFAM" id="SSF74653">
    <property type="entry name" value="TolA/TonB C-terminal domain"/>
    <property type="match status" value="1"/>
</dbReference>
<keyword evidence="2" id="KW-0812">Transmembrane</keyword>
<dbReference type="OrthoDB" id="1628901at2"/>
<dbReference type="Pfam" id="PF03544">
    <property type="entry name" value="TonB_C"/>
    <property type="match status" value="1"/>
</dbReference>